<organism evidence="3 4">
    <name type="scientific">Cytobacillus praedii</name>
    <dbReference type="NCBI Taxonomy" id="1742358"/>
    <lineage>
        <taxon>Bacteria</taxon>
        <taxon>Bacillati</taxon>
        <taxon>Bacillota</taxon>
        <taxon>Bacilli</taxon>
        <taxon>Bacillales</taxon>
        <taxon>Bacillaceae</taxon>
        <taxon>Cytobacillus</taxon>
    </lineage>
</organism>
<accession>A0A4R1B1B4</accession>
<dbReference type="Proteomes" id="UP000293846">
    <property type="component" value="Unassembled WGS sequence"/>
</dbReference>
<dbReference type="InterPro" id="IPR016181">
    <property type="entry name" value="Acyl_CoA_acyltransferase"/>
</dbReference>
<dbReference type="Gene3D" id="3.40.630.30">
    <property type="match status" value="1"/>
</dbReference>
<dbReference type="Pfam" id="PF13302">
    <property type="entry name" value="Acetyltransf_3"/>
    <property type="match status" value="1"/>
</dbReference>
<dbReference type="Gene3D" id="3.40.50.300">
    <property type="entry name" value="P-loop containing nucleotide triphosphate hydrolases"/>
    <property type="match status" value="1"/>
</dbReference>
<evidence type="ECO:0000259" key="2">
    <source>
        <dbReference type="PROSITE" id="PS51186"/>
    </source>
</evidence>
<dbReference type="EMBL" id="SJTH01000016">
    <property type="protein sequence ID" value="TCJ03573.1"/>
    <property type="molecule type" value="Genomic_DNA"/>
</dbReference>
<evidence type="ECO:0000313" key="3">
    <source>
        <dbReference type="EMBL" id="TCJ03573.1"/>
    </source>
</evidence>
<dbReference type="OrthoDB" id="9795206at2"/>
<gene>
    <name evidence="3" type="ORF">E0Y62_14185</name>
</gene>
<sequence length="198" mass="22605">MVSEDAELYHSWRNDMEVMVSTNPSLDLYTLQDTKEFVENVVLSSSSSKSYIIIEKELSKPIGITSLINIDYKNRNAECIIDIGEKDFWGKGYAKEALKLLLDFAFQEMNLHRVSLKVFSFNEKAINLYAKIGFKHEGVSRHSLFRNGHWHDIFHMGILQSEFIHLGPEGEEKGGKIISEGTPDSIMKNPKSQTGKYL</sequence>
<proteinExistence type="predicted"/>
<dbReference type="InterPro" id="IPR000182">
    <property type="entry name" value="GNAT_dom"/>
</dbReference>
<dbReference type="PANTHER" id="PTHR43415">
    <property type="entry name" value="SPERMIDINE N(1)-ACETYLTRANSFERASE"/>
    <property type="match status" value="1"/>
</dbReference>
<dbReference type="PROSITE" id="PS51186">
    <property type="entry name" value="GNAT"/>
    <property type="match status" value="1"/>
</dbReference>
<dbReference type="GO" id="GO:0016747">
    <property type="term" value="F:acyltransferase activity, transferring groups other than amino-acyl groups"/>
    <property type="evidence" value="ECO:0007669"/>
    <property type="project" value="InterPro"/>
</dbReference>
<evidence type="ECO:0000256" key="1">
    <source>
        <dbReference type="SAM" id="MobiDB-lite"/>
    </source>
</evidence>
<protein>
    <submittedName>
        <fullName evidence="3">GNAT family N-acetyltransferase</fullName>
    </submittedName>
</protein>
<dbReference type="AlphaFoldDB" id="A0A4R1B1B4"/>
<dbReference type="STRING" id="1742358.GCA_001439605_05200"/>
<dbReference type="SUPFAM" id="SSF55729">
    <property type="entry name" value="Acyl-CoA N-acyltransferases (Nat)"/>
    <property type="match status" value="1"/>
</dbReference>
<dbReference type="PANTHER" id="PTHR43415:SF3">
    <property type="entry name" value="GNAT-FAMILY ACETYLTRANSFERASE"/>
    <property type="match status" value="1"/>
</dbReference>
<name>A0A4R1B1B4_9BACI</name>
<keyword evidence="3" id="KW-0808">Transferase</keyword>
<reference evidence="3 4" key="1">
    <citation type="submission" date="2019-03" db="EMBL/GenBank/DDBJ databases">
        <authorList>
            <person name="Jensen L."/>
            <person name="Storgaard J."/>
            <person name="Sulaj E."/>
            <person name="Schramm A."/>
            <person name="Marshall I.P.G."/>
        </authorList>
    </citation>
    <scope>NUCLEOTIDE SEQUENCE [LARGE SCALE GENOMIC DNA]</scope>
    <source>
        <strain evidence="3 4">2017H2G3</strain>
    </source>
</reference>
<evidence type="ECO:0000313" key="4">
    <source>
        <dbReference type="Proteomes" id="UP000293846"/>
    </source>
</evidence>
<dbReference type="InterPro" id="IPR027417">
    <property type="entry name" value="P-loop_NTPase"/>
</dbReference>
<comment type="caution">
    <text evidence="3">The sequence shown here is derived from an EMBL/GenBank/DDBJ whole genome shotgun (WGS) entry which is preliminary data.</text>
</comment>
<feature type="domain" description="N-acetyltransferase" evidence="2">
    <location>
        <begin position="1"/>
        <end position="161"/>
    </location>
</feature>
<feature type="region of interest" description="Disordered" evidence="1">
    <location>
        <begin position="174"/>
        <end position="198"/>
    </location>
</feature>
<keyword evidence="4" id="KW-1185">Reference proteome</keyword>